<evidence type="ECO:0000259" key="2">
    <source>
        <dbReference type="Pfam" id="PF18962"/>
    </source>
</evidence>
<dbReference type="EMBL" id="UAWB01000004">
    <property type="protein sequence ID" value="SQB43224.1"/>
    <property type="molecule type" value="Genomic_DNA"/>
</dbReference>
<evidence type="ECO:0000313" key="6">
    <source>
        <dbReference type="Proteomes" id="UP000251670"/>
    </source>
</evidence>
<dbReference type="Proteomes" id="UP000199426">
    <property type="component" value="Unassembled WGS sequence"/>
</dbReference>
<dbReference type="GO" id="GO:0008237">
    <property type="term" value="F:metallopeptidase activity"/>
    <property type="evidence" value="ECO:0007669"/>
    <property type="project" value="InterPro"/>
</dbReference>
<dbReference type="OrthoDB" id="9792152at2"/>
<evidence type="ECO:0000313" key="5">
    <source>
        <dbReference type="Proteomes" id="UP000199426"/>
    </source>
</evidence>
<dbReference type="Gene3D" id="3.40.390.10">
    <property type="entry name" value="Collagenase (Catalytic Domain)"/>
    <property type="match status" value="1"/>
</dbReference>
<organism evidence="4 6">
    <name type="scientific">Chryseobacterium jejuense</name>
    <dbReference type="NCBI Taxonomy" id="445960"/>
    <lineage>
        <taxon>Bacteria</taxon>
        <taxon>Pseudomonadati</taxon>
        <taxon>Bacteroidota</taxon>
        <taxon>Flavobacteriia</taxon>
        <taxon>Flavobacteriales</taxon>
        <taxon>Weeksellaceae</taxon>
        <taxon>Chryseobacterium group</taxon>
        <taxon>Chryseobacterium</taxon>
    </lineage>
</organism>
<dbReference type="NCBIfam" id="TIGR04183">
    <property type="entry name" value="Por_Secre_tail"/>
    <property type="match status" value="1"/>
</dbReference>
<evidence type="ECO:0000313" key="3">
    <source>
        <dbReference type="EMBL" id="SDJ65737.1"/>
    </source>
</evidence>
<dbReference type="InterPro" id="IPR024079">
    <property type="entry name" value="MetalloPept_cat_dom_sf"/>
</dbReference>
<name>A0A2X2WRW5_CHRJE</name>
<sequence>MKIKQLLCLGIFIISISLGKAQDFFTKISERSVESKPGDRLIQPERFLTYRLDVAGMKSYFQSVPELGDTDFKDKAPIIILPMPDGTKAKFKVWKSSVMAPELANKFPQLVTFTGQGVDDQYATVKLDFTELGFHAQIKSVVTGDMYIDPYAKNDVNNYIIYKKNDLINKSPIICGTKEEKFQTIKKNTQKNVTPGVGNQIRIFRFAVACTGEYAKAATGQASPTVAQTLSAIVTTVNRVNGVYEQEVAVRLILVPNETSLIFTNPATDPFNGNNDSDVLIEESQTQINAIIGINSYDIGHTFSTGGGGLAYYGICDPDYKGKGITGRGNPVGDPYDIDYVAHEVGHQFWGPHTFNAVTGSCDGNRDADAAVEPGSGITIMAYAGICGSLNNLANNSIPIFHTRSFESITTAVSSTTCQVTTPVSNTAPTVNAGNNYTIPKATPFKLTGSATDAENNALTYCWEQNDNGPEGDWNTPTGNAAIFRSFMPETVSYRYFPKLTSILNNTVSKGEILPSYGRTMEFRLTVRDNNAGCGGVANDDAVITVAGNSGPFKVTAPASAVTWAISSTQTITWDVANTTAAPVNCANVSILLSTDGGLTYPTTLVASTPNDGSETITIPDVNTTTARIMVAGAGNVFFNINPVNFTINKNVLAVNEVTGNKDVFVVYPNPGKSILNIKFPTTNEAYDITIYDVSGKLVFSKLNNKPDHNRVGTFNVAQLIKGDYLIKVKTKTTERTIKWIKE</sequence>
<dbReference type="SUPFAM" id="SSF55486">
    <property type="entry name" value="Metalloproteases ('zincins'), catalytic domain"/>
    <property type="match status" value="1"/>
</dbReference>
<dbReference type="EMBL" id="FNEG01000007">
    <property type="protein sequence ID" value="SDJ65737.1"/>
    <property type="molecule type" value="Genomic_DNA"/>
</dbReference>
<evidence type="ECO:0000313" key="4">
    <source>
        <dbReference type="EMBL" id="SQB43224.1"/>
    </source>
</evidence>
<dbReference type="Pfam" id="PF13583">
    <property type="entry name" value="Reprolysin_4"/>
    <property type="match status" value="1"/>
</dbReference>
<feature type="domain" description="Secretion system C-terminal sorting" evidence="2">
    <location>
        <begin position="667"/>
        <end position="738"/>
    </location>
</feature>
<dbReference type="InterPro" id="IPR013783">
    <property type="entry name" value="Ig-like_fold"/>
</dbReference>
<evidence type="ECO:0000256" key="1">
    <source>
        <dbReference type="ARBA" id="ARBA00022729"/>
    </source>
</evidence>
<reference evidence="4 6" key="2">
    <citation type="submission" date="2018-06" db="EMBL/GenBank/DDBJ databases">
        <authorList>
            <consortium name="Pathogen Informatics"/>
            <person name="Doyle S."/>
        </authorList>
    </citation>
    <scope>NUCLEOTIDE SEQUENCE [LARGE SCALE GENOMIC DNA]</scope>
    <source>
        <strain evidence="4 6">NCTC13492</strain>
    </source>
</reference>
<dbReference type="STRING" id="445960.SAMN05421542_4050"/>
<proteinExistence type="predicted"/>
<dbReference type="InterPro" id="IPR026444">
    <property type="entry name" value="Secre_tail"/>
</dbReference>
<dbReference type="Gene3D" id="2.60.40.10">
    <property type="entry name" value="Immunoglobulins"/>
    <property type="match status" value="1"/>
</dbReference>
<keyword evidence="5" id="KW-1185">Reference proteome</keyword>
<dbReference type="Pfam" id="PF18962">
    <property type="entry name" value="Por_Secre_tail"/>
    <property type="match status" value="1"/>
</dbReference>
<reference evidence="3 5" key="1">
    <citation type="submission" date="2016-10" db="EMBL/GenBank/DDBJ databases">
        <authorList>
            <person name="Varghese N."/>
            <person name="Submissions S."/>
        </authorList>
    </citation>
    <scope>NUCLEOTIDE SEQUENCE [LARGE SCALE GENOMIC DNA]</scope>
    <source>
        <strain evidence="3 5">DSM 19299</strain>
    </source>
</reference>
<dbReference type="RefSeq" id="WP_089738700.1">
    <property type="nucleotide sequence ID" value="NZ_FNEG01000007.1"/>
</dbReference>
<dbReference type="Proteomes" id="UP000251670">
    <property type="component" value="Unassembled WGS sequence"/>
</dbReference>
<keyword evidence="1" id="KW-0732">Signal</keyword>
<accession>A0A2X2WRW5</accession>
<protein>
    <submittedName>
        <fullName evidence="3 4">Por secretion system C-terminal sorting domain</fullName>
    </submittedName>
</protein>
<gene>
    <name evidence="4" type="ORF">NCTC13492_02140</name>
    <name evidence="3" type="ORF">SAMN05421542_4050</name>
</gene>
<dbReference type="AlphaFoldDB" id="A0A2X2WRW5"/>